<evidence type="ECO:0000313" key="2">
    <source>
        <dbReference type="Proteomes" id="UP000284243"/>
    </source>
</evidence>
<gene>
    <name evidence="1" type="ORF">DWW57_07425</name>
</gene>
<sequence>MKALLLLLWLLPLWSWAKPEMIRPKVKTSTAFAIVVDRQSYDKVRTAVEAYRDAIEKDGLATWILIDDWESPAEIRALLKELYEDRRMPLEGTVFVGDIPVPMIRDAQFLSSAFKMDQKRPWDQSSIPSDRYYDDFGLQFDFLKQDSIQPLYFYYSLNPNSAMQIRSDIYSGRIKPMAREGKDKYAILERYLWKVVRLKAEKNPLNDLTVARGHGYNSEAREAWSGEQLALREQLPDLFRPGSYVRFYDYGMQYPAKFPYLSATQRETADVILFHHHGADDTQYLNGYPEGSGVNLSIDNVKRYLRSKIVTAYERKKDVEKTKQDYSRSLGVPVAWMEDALDPEVMAQDSLFNARMDIHLSDIHALRPNARFVMFDACFNGSFHLEDCIADAYIFGEGNTVVTQGNTVNTIQDKWPDEYLGVLACGVRIGQWARHVHFLETHIIGDPTYRFANTGDSRLDLNKILVKEKKNVALWHRMLKHPLPDVQAMALRKLFENQDKGLDLLLQSVYRSSPYGVVRMECLKLLYEMNSPVLFEILPLAVDDSYELVRRFAVIYAGKTGADEAIPAVVRSLLNDRLSARVNYQAREAAGLLNPDKMLAEIQKQTTEGAYWVDETDLLKALTTLIQRGAASWENNIAVVLNKTSKAKDKRFEIGRHRNQNYARSVEPLITFMLDASQDMDLRIRTVEALSWYNHSVKRPEIIAACEKLIAANENSRLVDEAVKTKNRLID</sequence>
<organism evidence="1 2">
    <name type="scientific">Odoribacter splanchnicus</name>
    <dbReference type="NCBI Taxonomy" id="28118"/>
    <lineage>
        <taxon>Bacteria</taxon>
        <taxon>Pseudomonadati</taxon>
        <taxon>Bacteroidota</taxon>
        <taxon>Bacteroidia</taxon>
        <taxon>Bacteroidales</taxon>
        <taxon>Odoribacteraceae</taxon>
        <taxon>Odoribacter</taxon>
    </lineage>
</organism>
<dbReference type="SUPFAM" id="SSF48371">
    <property type="entry name" value="ARM repeat"/>
    <property type="match status" value="1"/>
</dbReference>
<proteinExistence type="predicted"/>
<dbReference type="Proteomes" id="UP000284243">
    <property type="component" value="Unassembled WGS sequence"/>
</dbReference>
<dbReference type="EMBL" id="QRYC01000007">
    <property type="protein sequence ID" value="RGU57031.1"/>
    <property type="molecule type" value="Genomic_DNA"/>
</dbReference>
<evidence type="ECO:0000313" key="1">
    <source>
        <dbReference type="EMBL" id="RGU57031.1"/>
    </source>
</evidence>
<dbReference type="Gene3D" id="1.25.10.10">
    <property type="entry name" value="Leucine-rich Repeat Variant"/>
    <property type="match status" value="1"/>
</dbReference>
<reference evidence="1 2" key="1">
    <citation type="submission" date="2018-08" db="EMBL/GenBank/DDBJ databases">
        <title>A genome reference for cultivated species of the human gut microbiota.</title>
        <authorList>
            <person name="Zou Y."/>
            <person name="Xue W."/>
            <person name="Luo G."/>
        </authorList>
    </citation>
    <scope>NUCLEOTIDE SEQUENCE [LARGE SCALE GENOMIC DNA]</scope>
    <source>
        <strain evidence="1 2">AF16-14</strain>
    </source>
</reference>
<dbReference type="RefSeq" id="WP_022161152.1">
    <property type="nucleotide sequence ID" value="NZ_JBCOLM010000014.1"/>
</dbReference>
<comment type="caution">
    <text evidence="1">The sequence shown here is derived from an EMBL/GenBank/DDBJ whole genome shotgun (WGS) entry which is preliminary data.</text>
</comment>
<accession>A0A412TU61</accession>
<dbReference type="InterPro" id="IPR011989">
    <property type="entry name" value="ARM-like"/>
</dbReference>
<dbReference type="AlphaFoldDB" id="A0A412TU61"/>
<name>A0A412TU61_9BACT</name>
<dbReference type="InterPro" id="IPR016024">
    <property type="entry name" value="ARM-type_fold"/>
</dbReference>
<protein>
    <submittedName>
        <fullName evidence="1">HEAT repeat domain-containing protein</fullName>
    </submittedName>
</protein>